<feature type="compositionally biased region" description="Polar residues" evidence="2">
    <location>
        <begin position="200"/>
        <end position="229"/>
    </location>
</feature>
<reference evidence="5" key="1">
    <citation type="submission" date="2025-08" db="UniProtKB">
        <authorList>
            <consortium name="RefSeq"/>
        </authorList>
    </citation>
    <scope>IDENTIFICATION</scope>
    <source>
        <tissue evidence="5">Leaves</tissue>
    </source>
</reference>
<dbReference type="InterPro" id="IPR004146">
    <property type="entry name" value="DC1"/>
</dbReference>
<proteinExistence type="predicted"/>
<evidence type="ECO:0000256" key="2">
    <source>
        <dbReference type="SAM" id="MobiDB-lite"/>
    </source>
</evidence>
<feature type="domain" description="DC1" evidence="3">
    <location>
        <begin position="302"/>
        <end position="348"/>
    </location>
</feature>
<evidence type="ECO:0000259" key="3">
    <source>
        <dbReference type="Pfam" id="PF03107"/>
    </source>
</evidence>
<feature type="compositionally biased region" description="Polar residues" evidence="2">
    <location>
        <begin position="177"/>
        <end position="187"/>
    </location>
</feature>
<feature type="domain" description="DC1" evidence="3">
    <location>
        <begin position="358"/>
        <end position="408"/>
    </location>
</feature>
<dbReference type="PANTHER" id="PTHR46288:SF27">
    <property type="entry name" value="CYSTEINE_HISTIDINE-RICH C1 DOMAIN FAMILY PROTEIN"/>
    <property type="match status" value="1"/>
</dbReference>
<evidence type="ECO:0000256" key="1">
    <source>
        <dbReference type="ARBA" id="ARBA00022737"/>
    </source>
</evidence>
<feature type="region of interest" description="Disordered" evidence="2">
    <location>
        <begin position="177"/>
        <end position="286"/>
    </location>
</feature>
<dbReference type="GeneID" id="140035262"/>
<dbReference type="PANTHER" id="PTHR46288">
    <property type="entry name" value="PHORBOL-ESTER/DAG-TYPE DOMAIN-CONTAINING PROTEIN"/>
    <property type="match status" value="1"/>
</dbReference>
<keyword evidence="1" id="KW-0677">Repeat</keyword>
<dbReference type="SUPFAM" id="SSF57889">
    <property type="entry name" value="Cysteine-rich domain"/>
    <property type="match status" value="3"/>
</dbReference>
<name>A0ABM4WIJ3_COFAR</name>
<dbReference type="InterPro" id="IPR046349">
    <property type="entry name" value="C1-like_sf"/>
</dbReference>
<feature type="domain" description="DC1" evidence="3">
    <location>
        <begin position="418"/>
        <end position="471"/>
    </location>
</feature>
<sequence length="523" mass="57754">MEYKHFSHVHGLVYQQLPQGTEVHCSGCKFPGSGCLYSCWQCSYFLHEQCFQASRSLKHPSHPAHPLTLVPYPTYPSNSFYCNTCNLVGNGFSYCCSECDFDLHVHCAFKPNATPLQETLSPAPNYHSYPNVGYGTQNFSPHPSSPIDQTAGYSFHNANFPSSYPASSETGSYYESIQHNASSNPPLHNSPMPSGYPGSIQHNATPNPPSNTSLMPNTYQESIQHNASFNAPPHNSPMPNLNASPASVPSHQVSGTAPAGNSPVVNSQIKPPEASSSVPQPSEPVRISLLSNPSKVQEVKHFSHQHALQLNDIKDTSPKVCSGCEDNLTGSAYSCVESQCNFHLHKSCFELPREIRHKSHLDHPLTLLAKPASHYTDGQFACNACLQSGAAFVYNCESCSFDLHVECVSLPESIIRPDHKHPLKLFYSNPVPKEEGQQVTFVCDVCQKPVHEIAWIYYCHECDFGTHLECAVYETQPVQKTEEELVREAELKLAMLQLLMNGVRDTANVVNSSNVVYRATDKN</sequence>
<evidence type="ECO:0000313" key="4">
    <source>
        <dbReference type="Proteomes" id="UP001652660"/>
    </source>
</evidence>
<feature type="domain" description="DC1" evidence="3">
    <location>
        <begin position="60"/>
        <end position="108"/>
    </location>
</feature>
<keyword evidence="4" id="KW-1185">Reference proteome</keyword>
<feature type="compositionally biased region" description="Polar residues" evidence="2">
    <location>
        <begin position="263"/>
        <end position="280"/>
    </location>
</feature>
<protein>
    <recommendedName>
        <fullName evidence="3">DC1 domain-containing protein</fullName>
    </recommendedName>
</protein>
<dbReference type="RefSeq" id="XP_071931611.1">
    <property type="nucleotide sequence ID" value="XM_072075510.1"/>
</dbReference>
<gene>
    <name evidence="5" type="primary">LOC140035262</name>
</gene>
<dbReference type="Pfam" id="PF03107">
    <property type="entry name" value="C1_2"/>
    <property type="match status" value="4"/>
</dbReference>
<dbReference type="Proteomes" id="UP001652660">
    <property type="component" value="Chromosome 2c"/>
</dbReference>
<organism evidence="4 5">
    <name type="scientific">Coffea arabica</name>
    <name type="common">Arabian coffee</name>
    <dbReference type="NCBI Taxonomy" id="13443"/>
    <lineage>
        <taxon>Eukaryota</taxon>
        <taxon>Viridiplantae</taxon>
        <taxon>Streptophyta</taxon>
        <taxon>Embryophyta</taxon>
        <taxon>Tracheophyta</taxon>
        <taxon>Spermatophyta</taxon>
        <taxon>Magnoliopsida</taxon>
        <taxon>eudicotyledons</taxon>
        <taxon>Gunneridae</taxon>
        <taxon>Pentapetalae</taxon>
        <taxon>asterids</taxon>
        <taxon>lamiids</taxon>
        <taxon>Gentianales</taxon>
        <taxon>Rubiaceae</taxon>
        <taxon>Ixoroideae</taxon>
        <taxon>Gardenieae complex</taxon>
        <taxon>Bertiereae - Coffeeae clade</taxon>
        <taxon>Coffeeae</taxon>
        <taxon>Coffea</taxon>
    </lineage>
</organism>
<feature type="compositionally biased region" description="Polar residues" evidence="2">
    <location>
        <begin position="237"/>
        <end position="255"/>
    </location>
</feature>
<accession>A0ABM4WIJ3</accession>
<evidence type="ECO:0000313" key="5">
    <source>
        <dbReference type="RefSeq" id="XP_071931611.1"/>
    </source>
</evidence>